<reference evidence="1" key="1">
    <citation type="journal article" date="2014" name="Int. J. Syst. Evol. Microbiol.">
        <title>Complete genome sequence of Corynebacterium casei LMG S-19264T (=DSM 44701T), isolated from a smear-ripened cheese.</title>
        <authorList>
            <consortium name="US DOE Joint Genome Institute (JGI-PGF)"/>
            <person name="Walter F."/>
            <person name="Albersmeier A."/>
            <person name="Kalinowski J."/>
            <person name="Ruckert C."/>
        </authorList>
    </citation>
    <scope>NUCLEOTIDE SEQUENCE</scope>
    <source>
        <strain evidence="1">CGMCC 1.16067</strain>
    </source>
</reference>
<dbReference type="InterPro" id="IPR016155">
    <property type="entry name" value="Mopterin_synth/thiamin_S_b"/>
</dbReference>
<dbReference type="PANTHER" id="PTHR34472">
    <property type="entry name" value="SULFUR CARRIER PROTEIN THIS"/>
    <property type="match status" value="1"/>
</dbReference>
<dbReference type="EMBL" id="BMKQ01000001">
    <property type="protein sequence ID" value="GGF46973.1"/>
    <property type="molecule type" value="Genomic_DNA"/>
</dbReference>
<evidence type="ECO:0000313" key="2">
    <source>
        <dbReference type="Proteomes" id="UP000649179"/>
    </source>
</evidence>
<dbReference type="InterPro" id="IPR010035">
    <property type="entry name" value="Thi_S"/>
</dbReference>
<organism evidence="1 2">
    <name type="scientific">Marmoricola endophyticus</name>
    <dbReference type="NCBI Taxonomy" id="2040280"/>
    <lineage>
        <taxon>Bacteria</taxon>
        <taxon>Bacillati</taxon>
        <taxon>Actinomycetota</taxon>
        <taxon>Actinomycetes</taxon>
        <taxon>Propionibacteriales</taxon>
        <taxon>Nocardioidaceae</taxon>
        <taxon>Marmoricola</taxon>
    </lineage>
</organism>
<gene>
    <name evidence="1" type="ORF">GCM10011519_21230</name>
</gene>
<protein>
    <submittedName>
        <fullName evidence="1">Thiamine biosynthesis protein ThiS</fullName>
    </submittedName>
</protein>
<name>A0A917BLE3_9ACTN</name>
<dbReference type="SUPFAM" id="SSF54285">
    <property type="entry name" value="MoaD/ThiS"/>
    <property type="match status" value="1"/>
</dbReference>
<dbReference type="Gene3D" id="3.10.20.30">
    <property type="match status" value="1"/>
</dbReference>
<dbReference type="PANTHER" id="PTHR34472:SF1">
    <property type="entry name" value="SULFUR CARRIER PROTEIN THIS"/>
    <property type="match status" value="1"/>
</dbReference>
<sequence>MRTTVHVNGIERDLAPETSLERLVADLVPRGRDADAGDRVRGVASALNGTVVPRGDWASTTLSDGDRVEVVTATQGG</sequence>
<dbReference type="Proteomes" id="UP000649179">
    <property type="component" value="Unassembled WGS sequence"/>
</dbReference>
<dbReference type="AlphaFoldDB" id="A0A917BLE3"/>
<dbReference type="CDD" id="cd00565">
    <property type="entry name" value="Ubl_ThiS"/>
    <property type="match status" value="1"/>
</dbReference>
<dbReference type="Pfam" id="PF02597">
    <property type="entry name" value="ThiS"/>
    <property type="match status" value="1"/>
</dbReference>
<evidence type="ECO:0000313" key="1">
    <source>
        <dbReference type="EMBL" id="GGF46973.1"/>
    </source>
</evidence>
<dbReference type="InterPro" id="IPR003749">
    <property type="entry name" value="ThiS/MoaD-like"/>
</dbReference>
<dbReference type="RefSeq" id="WP_188779740.1">
    <property type="nucleotide sequence ID" value="NZ_BMKQ01000001.1"/>
</dbReference>
<keyword evidence="2" id="KW-1185">Reference proteome</keyword>
<proteinExistence type="predicted"/>
<dbReference type="NCBIfam" id="TIGR01683">
    <property type="entry name" value="thiS"/>
    <property type="match status" value="1"/>
</dbReference>
<dbReference type="InterPro" id="IPR012675">
    <property type="entry name" value="Beta-grasp_dom_sf"/>
</dbReference>
<accession>A0A917BLE3</accession>
<reference evidence="1" key="2">
    <citation type="submission" date="2020-09" db="EMBL/GenBank/DDBJ databases">
        <authorList>
            <person name="Sun Q."/>
            <person name="Zhou Y."/>
        </authorList>
    </citation>
    <scope>NUCLEOTIDE SEQUENCE</scope>
    <source>
        <strain evidence="1">CGMCC 1.16067</strain>
    </source>
</reference>
<comment type="caution">
    <text evidence="1">The sequence shown here is derived from an EMBL/GenBank/DDBJ whole genome shotgun (WGS) entry which is preliminary data.</text>
</comment>